<dbReference type="EMBL" id="BSRX01000048">
    <property type="protein sequence ID" value="GLW58180.1"/>
    <property type="molecule type" value="Genomic_DNA"/>
</dbReference>
<evidence type="ECO:0000313" key="2">
    <source>
        <dbReference type="Proteomes" id="UP001165143"/>
    </source>
</evidence>
<proteinExistence type="predicted"/>
<name>A0A9W6PND1_9ACTN</name>
<comment type="caution">
    <text evidence="1">The sequence shown here is derived from an EMBL/GenBank/DDBJ whole genome shotgun (WGS) entry which is preliminary data.</text>
</comment>
<dbReference type="Proteomes" id="UP001165143">
    <property type="component" value="Unassembled WGS sequence"/>
</dbReference>
<evidence type="ECO:0000313" key="1">
    <source>
        <dbReference type="EMBL" id="GLW58180.1"/>
    </source>
</evidence>
<protein>
    <submittedName>
        <fullName evidence="1">Uncharacterized protein</fullName>
    </submittedName>
</protein>
<dbReference type="AlphaFoldDB" id="A0A9W6PND1"/>
<reference evidence="1" key="1">
    <citation type="submission" date="2023-02" db="EMBL/GenBank/DDBJ databases">
        <title>Kitasatospora phosalacinea NBRC 14362.</title>
        <authorList>
            <person name="Ichikawa N."/>
            <person name="Sato H."/>
            <person name="Tonouchi N."/>
        </authorList>
    </citation>
    <scope>NUCLEOTIDE SEQUENCE</scope>
    <source>
        <strain evidence="1">NBRC 14362</strain>
    </source>
</reference>
<accession>A0A9W6PND1</accession>
<organism evidence="1 2">
    <name type="scientific">Kitasatospora phosalacinea</name>
    <dbReference type="NCBI Taxonomy" id="2065"/>
    <lineage>
        <taxon>Bacteria</taxon>
        <taxon>Bacillati</taxon>
        <taxon>Actinomycetota</taxon>
        <taxon>Actinomycetes</taxon>
        <taxon>Kitasatosporales</taxon>
        <taxon>Streptomycetaceae</taxon>
        <taxon>Kitasatospora</taxon>
    </lineage>
</organism>
<sequence length="116" mass="12523">MSWGRMLPGFAEARLGRRLLAFAVISLGSSTARSRLVASPADLERRWRSHRRRPIPAVVAARRPGAMRAPSRSATGLGAGQVCCGCRAASIGWNGVQPPFPRRVLVVLPQAQAREP</sequence>
<gene>
    <name evidence="1" type="ORF">Kpho01_61910</name>
</gene>